<keyword evidence="2" id="KW-0472">Membrane</keyword>
<dbReference type="InterPro" id="IPR029058">
    <property type="entry name" value="AB_hydrolase_fold"/>
</dbReference>
<dbReference type="Pfam" id="PF00135">
    <property type="entry name" value="COesterase"/>
    <property type="match status" value="1"/>
</dbReference>
<dbReference type="GeneTree" id="ENSGT00940000155789"/>
<evidence type="ECO:0000313" key="5">
    <source>
        <dbReference type="Proteomes" id="UP000265120"/>
    </source>
</evidence>
<comment type="similarity">
    <text evidence="1">Belongs to the type-B carboxylesterase/lipase family.</text>
</comment>
<dbReference type="InterPro" id="IPR051093">
    <property type="entry name" value="Neuroligin/BSAL"/>
</dbReference>
<evidence type="ECO:0000259" key="3">
    <source>
        <dbReference type="Pfam" id="PF00135"/>
    </source>
</evidence>
<keyword evidence="5" id="KW-1185">Reference proteome</keyword>
<organism evidence="4 5">
    <name type="scientific">Cynoglossus semilaevis</name>
    <name type="common">Tongue sole</name>
    <dbReference type="NCBI Taxonomy" id="244447"/>
    <lineage>
        <taxon>Eukaryota</taxon>
        <taxon>Metazoa</taxon>
        <taxon>Chordata</taxon>
        <taxon>Craniata</taxon>
        <taxon>Vertebrata</taxon>
        <taxon>Euteleostomi</taxon>
        <taxon>Actinopterygii</taxon>
        <taxon>Neopterygii</taxon>
        <taxon>Teleostei</taxon>
        <taxon>Neoteleostei</taxon>
        <taxon>Acanthomorphata</taxon>
        <taxon>Carangaria</taxon>
        <taxon>Pleuronectiformes</taxon>
        <taxon>Pleuronectoidei</taxon>
        <taxon>Cynoglossidae</taxon>
        <taxon>Cynoglossinae</taxon>
        <taxon>Cynoglossus</taxon>
    </lineage>
</organism>
<dbReference type="Gene3D" id="3.40.50.1820">
    <property type="entry name" value="alpha/beta hydrolase"/>
    <property type="match status" value="1"/>
</dbReference>
<reference evidence="4" key="3">
    <citation type="submission" date="2025-09" db="UniProtKB">
        <authorList>
            <consortium name="Ensembl"/>
        </authorList>
    </citation>
    <scope>IDENTIFICATION</scope>
</reference>
<protein>
    <submittedName>
        <fullName evidence="4">Neuroligin 1</fullName>
    </submittedName>
</protein>
<dbReference type="SUPFAM" id="SSF53474">
    <property type="entry name" value="alpha/beta-Hydrolases"/>
    <property type="match status" value="1"/>
</dbReference>
<evidence type="ECO:0000256" key="1">
    <source>
        <dbReference type="ARBA" id="ARBA00005964"/>
    </source>
</evidence>
<sequence>YHCVWLWGWSLLAYAFLFFLPFAFPGLFQRAIAQSGTALSSWAVSFQPAKYARMLARKVGCNLEDTVELVMCLQRKHYKELVDQDIQPARYHIAFGPVIDGDVIPDDPQILMEQGTDLLFTSTFFLIFLCLNEIVCDKEAAAQRKNKSILPLDSRDCLRPTLIQRYRDILRETIKFMYTDWADRHNPETRRKTLLALFTDHQWVAPAVATADLHSSFGSPTYFYAFYHHCQTEQVPPWADASHGDEIPYVFGLPMIGPTELFPCNFSKNDFIHTKPNRFEEVAWTRYNQKDQLYLHIGLKPRVKEHYRANKVKP</sequence>
<feature type="transmembrane region" description="Helical" evidence="2">
    <location>
        <begin position="6"/>
        <end position="28"/>
    </location>
</feature>
<evidence type="ECO:0000256" key="2">
    <source>
        <dbReference type="SAM" id="Phobius"/>
    </source>
</evidence>
<accession>A0A3P8VLE0</accession>
<dbReference type="Proteomes" id="UP000265120">
    <property type="component" value="Chromosome 2"/>
</dbReference>
<reference evidence="4" key="2">
    <citation type="submission" date="2025-08" db="UniProtKB">
        <authorList>
            <consortium name="Ensembl"/>
        </authorList>
    </citation>
    <scope>IDENTIFICATION</scope>
</reference>
<keyword evidence="2" id="KW-1133">Transmembrane helix</keyword>
<dbReference type="PANTHER" id="PTHR43903">
    <property type="entry name" value="NEUROLIGIN"/>
    <property type="match status" value="1"/>
</dbReference>
<name>A0A3P8VLE0_CYNSE</name>
<dbReference type="InterPro" id="IPR002018">
    <property type="entry name" value="CarbesteraseB"/>
</dbReference>
<keyword evidence="2" id="KW-0812">Transmembrane</keyword>
<proteinExistence type="inferred from homology"/>
<feature type="domain" description="Carboxylesterase type B" evidence="3">
    <location>
        <begin position="21"/>
        <end position="312"/>
    </location>
</feature>
<dbReference type="AlphaFoldDB" id="A0A3P8VLE0"/>
<evidence type="ECO:0000313" key="4">
    <source>
        <dbReference type="Ensembl" id="ENSCSEP00000014046.1"/>
    </source>
</evidence>
<reference evidence="4 5" key="1">
    <citation type="journal article" date="2014" name="Nat. Genet.">
        <title>Whole-genome sequence of a flatfish provides insights into ZW sex chromosome evolution and adaptation to a benthic lifestyle.</title>
        <authorList>
            <person name="Chen S."/>
            <person name="Zhang G."/>
            <person name="Shao C."/>
            <person name="Huang Q."/>
            <person name="Liu G."/>
            <person name="Zhang P."/>
            <person name="Song W."/>
            <person name="An N."/>
            <person name="Chalopin D."/>
            <person name="Volff J.N."/>
            <person name="Hong Y."/>
            <person name="Li Q."/>
            <person name="Sha Z."/>
            <person name="Zhou H."/>
            <person name="Xie M."/>
            <person name="Yu Q."/>
            <person name="Liu Y."/>
            <person name="Xiang H."/>
            <person name="Wang N."/>
            <person name="Wu K."/>
            <person name="Yang C."/>
            <person name="Zhou Q."/>
            <person name="Liao X."/>
            <person name="Yang L."/>
            <person name="Hu Q."/>
            <person name="Zhang J."/>
            <person name="Meng L."/>
            <person name="Jin L."/>
            <person name="Tian Y."/>
            <person name="Lian J."/>
            <person name="Yang J."/>
            <person name="Miao G."/>
            <person name="Liu S."/>
            <person name="Liang Z."/>
            <person name="Yan F."/>
            <person name="Li Y."/>
            <person name="Sun B."/>
            <person name="Zhang H."/>
            <person name="Zhang J."/>
            <person name="Zhu Y."/>
            <person name="Du M."/>
            <person name="Zhao Y."/>
            <person name="Schartl M."/>
            <person name="Tang Q."/>
            <person name="Wang J."/>
        </authorList>
    </citation>
    <scope>NUCLEOTIDE SEQUENCE</scope>
</reference>
<dbReference type="Ensembl" id="ENSCSET00000014210.1">
    <property type="protein sequence ID" value="ENSCSEP00000014046.1"/>
    <property type="gene ID" value="ENSCSEG00000009014.1"/>
</dbReference>